<dbReference type="AlphaFoldDB" id="A0A5Q2RF05"/>
<sequence>MPSPELIAAFDAANERHTAAVAEFVPLLIEMALATVADVLPGADALETDGEMNEDWAFTLRIQRVVDVHGDLLYDAGVGHDDSEVESTIDDVGVDYLDLLLDLTGENYLGRKTISRVDASGS</sequence>
<gene>
    <name evidence="1" type="ORF">GH723_10195</name>
</gene>
<name>A0A5Q2RF05_9ACTN</name>
<proteinExistence type="predicted"/>
<protein>
    <submittedName>
        <fullName evidence="1">Uncharacterized protein</fullName>
    </submittedName>
</protein>
<dbReference type="KEGG" id="atq:GH723_10195"/>
<evidence type="ECO:0000313" key="2">
    <source>
        <dbReference type="Proteomes" id="UP000334019"/>
    </source>
</evidence>
<dbReference type="EMBL" id="CP045851">
    <property type="protein sequence ID" value="QGG95438.1"/>
    <property type="molecule type" value="Genomic_DNA"/>
</dbReference>
<dbReference type="RefSeq" id="WP_153759545.1">
    <property type="nucleotide sequence ID" value="NZ_CP045851.1"/>
</dbReference>
<organism evidence="1 2">
    <name type="scientific">Actinomarinicola tropica</name>
    <dbReference type="NCBI Taxonomy" id="2789776"/>
    <lineage>
        <taxon>Bacteria</taxon>
        <taxon>Bacillati</taxon>
        <taxon>Actinomycetota</taxon>
        <taxon>Acidimicrobiia</taxon>
        <taxon>Acidimicrobiales</taxon>
        <taxon>Iamiaceae</taxon>
        <taxon>Actinomarinicola</taxon>
    </lineage>
</organism>
<dbReference type="Proteomes" id="UP000334019">
    <property type="component" value="Chromosome"/>
</dbReference>
<reference evidence="1 2" key="1">
    <citation type="submission" date="2019-11" db="EMBL/GenBank/DDBJ databases">
        <authorList>
            <person name="He Y."/>
        </authorList>
    </citation>
    <scope>NUCLEOTIDE SEQUENCE [LARGE SCALE GENOMIC DNA]</scope>
    <source>
        <strain evidence="1 2">SCSIO 58843</strain>
    </source>
</reference>
<evidence type="ECO:0000313" key="1">
    <source>
        <dbReference type="EMBL" id="QGG95438.1"/>
    </source>
</evidence>
<accession>A0A5Q2RF05</accession>
<keyword evidence="2" id="KW-1185">Reference proteome</keyword>